<comment type="similarity">
    <text evidence="2">Belongs to the TMEM97/sigma-2 receptor family.</text>
</comment>
<protein>
    <recommendedName>
        <fullName evidence="7">Efficient mitochondria targeting-associated protein 19</fullName>
    </recommendedName>
</protein>
<organism evidence="9 10">
    <name type="scientific">Penicillium canescens</name>
    <dbReference type="NCBI Taxonomy" id="5083"/>
    <lineage>
        <taxon>Eukaryota</taxon>
        <taxon>Fungi</taxon>
        <taxon>Dikarya</taxon>
        <taxon>Ascomycota</taxon>
        <taxon>Pezizomycotina</taxon>
        <taxon>Eurotiomycetes</taxon>
        <taxon>Eurotiomycetidae</taxon>
        <taxon>Eurotiales</taxon>
        <taxon>Aspergillaceae</taxon>
        <taxon>Penicillium</taxon>
    </lineage>
</organism>
<keyword evidence="6 7" id="KW-0472">Membrane</keyword>
<proteinExistence type="inferred from homology"/>
<reference evidence="9" key="2">
    <citation type="submission" date="2023-01" db="EMBL/GenBank/DDBJ databases">
        <authorList>
            <person name="Petersen C."/>
        </authorList>
    </citation>
    <scope>NUCLEOTIDE SEQUENCE</scope>
    <source>
        <strain evidence="9">IBT 15450</strain>
    </source>
</reference>
<comment type="subcellular location">
    <subcellularLocation>
        <location evidence="1">Endoplasmic reticulum membrane</location>
        <topology evidence="1">Multi-pass membrane protein</topology>
    </subcellularLocation>
</comment>
<accession>A0AAD6I3G6</accession>
<evidence type="ECO:0000256" key="2">
    <source>
        <dbReference type="ARBA" id="ARBA00009096"/>
    </source>
</evidence>
<evidence type="ECO:0000256" key="5">
    <source>
        <dbReference type="ARBA" id="ARBA00022989"/>
    </source>
</evidence>
<dbReference type="PANTHER" id="PTHR31204:SF1">
    <property type="entry name" value="SIGMA INTRACELLULAR RECEPTOR 2"/>
    <property type="match status" value="1"/>
</dbReference>
<keyword evidence="3 7" id="KW-0812">Transmembrane</keyword>
<dbReference type="InterPro" id="IPR033118">
    <property type="entry name" value="EXPERA"/>
</dbReference>
<sequence>MTQHNLVELSFAMLKRDTAYLVFFVTHIPIIFLIDTVPLQPTFLQTNLSHTLRQFYIDTYHDKFFEDPAPTWFTVFIWMELIYHVPASIWAVRGLLRDHPLIPVHLLVFGIQAFLTSLTCLVDVWSWTDRSTEQKQQITMLYGPYVALGAFMALDMVFRLRGRLMPKNKRE</sequence>
<dbReference type="InterPro" id="IPR051987">
    <property type="entry name" value="Sigma-2_receptor-like"/>
</dbReference>
<feature type="transmembrane region" description="Helical" evidence="7">
    <location>
        <begin position="140"/>
        <end position="160"/>
    </location>
</feature>
<dbReference type="AlphaFoldDB" id="A0AAD6I3G6"/>
<dbReference type="Proteomes" id="UP001219568">
    <property type="component" value="Unassembled WGS sequence"/>
</dbReference>
<dbReference type="EMBL" id="JAQJZL010000014">
    <property type="protein sequence ID" value="KAJ6029970.1"/>
    <property type="molecule type" value="Genomic_DNA"/>
</dbReference>
<gene>
    <name evidence="9" type="ORF">N7460_010236</name>
</gene>
<keyword evidence="10" id="KW-1185">Reference proteome</keyword>
<dbReference type="PROSITE" id="PS51751">
    <property type="entry name" value="EXPERA"/>
    <property type="match status" value="1"/>
</dbReference>
<evidence type="ECO:0000256" key="4">
    <source>
        <dbReference type="ARBA" id="ARBA00022824"/>
    </source>
</evidence>
<evidence type="ECO:0000256" key="7">
    <source>
        <dbReference type="PIRNR" id="PIRNR031032"/>
    </source>
</evidence>
<feature type="transmembrane region" description="Helical" evidence="7">
    <location>
        <begin position="72"/>
        <end position="92"/>
    </location>
</feature>
<dbReference type="InterPro" id="IPR016964">
    <property type="entry name" value="Sigma2_recept"/>
</dbReference>
<evidence type="ECO:0000313" key="9">
    <source>
        <dbReference type="EMBL" id="KAJ6029970.1"/>
    </source>
</evidence>
<name>A0AAD6I3G6_PENCN</name>
<keyword evidence="4 7" id="KW-0256">Endoplasmic reticulum</keyword>
<dbReference type="GO" id="GO:0005789">
    <property type="term" value="C:endoplasmic reticulum membrane"/>
    <property type="evidence" value="ECO:0007669"/>
    <property type="project" value="UniProtKB-SubCell"/>
</dbReference>
<dbReference type="PIRSF" id="PIRSF031032">
    <property type="entry name" value="TMP_97_prd"/>
    <property type="match status" value="1"/>
</dbReference>
<feature type="domain" description="EXPERA" evidence="8">
    <location>
        <begin position="16"/>
        <end position="153"/>
    </location>
</feature>
<keyword evidence="5 7" id="KW-1133">Transmembrane helix</keyword>
<evidence type="ECO:0000313" key="10">
    <source>
        <dbReference type="Proteomes" id="UP001219568"/>
    </source>
</evidence>
<reference evidence="9" key="1">
    <citation type="journal article" date="2023" name="IMA Fungus">
        <title>Comparative genomic study of the Penicillium genus elucidates a diverse pangenome and 15 lateral gene transfer events.</title>
        <authorList>
            <person name="Petersen C."/>
            <person name="Sorensen T."/>
            <person name="Nielsen M.R."/>
            <person name="Sondergaard T.E."/>
            <person name="Sorensen J.L."/>
            <person name="Fitzpatrick D.A."/>
            <person name="Frisvad J.C."/>
            <person name="Nielsen K.L."/>
        </authorList>
    </citation>
    <scope>NUCLEOTIDE SEQUENCE</scope>
    <source>
        <strain evidence="9">IBT 15450</strain>
    </source>
</reference>
<evidence type="ECO:0000256" key="3">
    <source>
        <dbReference type="ARBA" id="ARBA00022692"/>
    </source>
</evidence>
<evidence type="ECO:0000259" key="8">
    <source>
        <dbReference type="PROSITE" id="PS51751"/>
    </source>
</evidence>
<feature type="transmembrane region" description="Helical" evidence="7">
    <location>
        <begin position="104"/>
        <end position="128"/>
    </location>
</feature>
<evidence type="ECO:0000256" key="1">
    <source>
        <dbReference type="ARBA" id="ARBA00004477"/>
    </source>
</evidence>
<comment type="caution">
    <text evidence="9">The sequence shown here is derived from an EMBL/GenBank/DDBJ whole genome shotgun (WGS) entry which is preliminary data.</text>
</comment>
<dbReference type="Pfam" id="PF05241">
    <property type="entry name" value="EBP"/>
    <property type="match status" value="1"/>
</dbReference>
<dbReference type="PANTHER" id="PTHR31204">
    <property type="entry name" value="SIGMA INTRACELLULAR RECEPTOR 2"/>
    <property type="match status" value="1"/>
</dbReference>
<feature type="transmembrane region" description="Helical" evidence="7">
    <location>
        <begin position="20"/>
        <end position="39"/>
    </location>
</feature>
<evidence type="ECO:0000256" key="6">
    <source>
        <dbReference type="ARBA" id="ARBA00023136"/>
    </source>
</evidence>